<dbReference type="Proteomes" id="UP000054007">
    <property type="component" value="Unassembled WGS sequence"/>
</dbReference>
<dbReference type="EMBL" id="KN881041">
    <property type="protein sequence ID" value="KIY61124.1"/>
    <property type="molecule type" value="Genomic_DNA"/>
</dbReference>
<protein>
    <submittedName>
        <fullName evidence="1">Uncharacterized protein</fullName>
    </submittedName>
</protein>
<keyword evidence="2" id="KW-1185">Reference proteome</keyword>
<feature type="non-terminal residue" evidence="1">
    <location>
        <position position="1"/>
    </location>
</feature>
<accession>A0A0D7ATG7</accession>
<organism evidence="1 2">
    <name type="scientific">Cylindrobasidium torrendii FP15055 ss-10</name>
    <dbReference type="NCBI Taxonomy" id="1314674"/>
    <lineage>
        <taxon>Eukaryota</taxon>
        <taxon>Fungi</taxon>
        <taxon>Dikarya</taxon>
        <taxon>Basidiomycota</taxon>
        <taxon>Agaricomycotina</taxon>
        <taxon>Agaricomycetes</taxon>
        <taxon>Agaricomycetidae</taxon>
        <taxon>Agaricales</taxon>
        <taxon>Marasmiineae</taxon>
        <taxon>Physalacriaceae</taxon>
        <taxon>Cylindrobasidium</taxon>
    </lineage>
</organism>
<reference evidence="1 2" key="1">
    <citation type="journal article" date="2015" name="Fungal Genet. Biol.">
        <title>Evolution of novel wood decay mechanisms in Agaricales revealed by the genome sequences of Fistulina hepatica and Cylindrobasidium torrendii.</title>
        <authorList>
            <person name="Floudas D."/>
            <person name="Held B.W."/>
            <person name="Riley R."/>
            <person name="Nagy L.G."/>
            <person name="Koehler G."/>
            <person name="Ransdell A.S."/>
            <person name="Younus H."/>
            <person name="Chow J."/>
            <person name="Chiniquy J."/>
            <person name="Lipzen A."/>
            <person name="Tritt A."/>
            <person name="Sun H."/>
            <person name="Haridas S."/>
            <person name="LaButti K."/>
            <person name="Ohm R.A."/>
            <person name="Kues U."/>
            <person name="Blanchette R.A."/>
            <person name="Grigoriev I.V."/>
            <person name="Minto R.E."/>
            <person name="Hibbett D.S."/>
        </authorList>
    </citation>
    <scope>NUCLEOTIDE SEQUENCE [LARGE SCALE GENOMIC DNA]</scope>
    <source>
        <strain evidence="1 2">FP15055 ss-10</strain>
    </source>
</reference>
<proteinExistence type="predicted"/>
<gene>
    <name evidence="1" type="ORF">CYLTODRAFT_427678</name>
</gene>
<evidence type="ECO:0000313" key="1">
    <source>
        <dbReference type="EMBL" id="KIY61124.1"/>
    </source>
</evidence>
<name>A0A0D7ATG7_9AGAR</name>
<sequence length="208" mass="23489">ADNNVRARPQIPVIPRREFRHQRYEFQVDKVDRFMVPVRPINLGGGVSPYDSAYDPTLRTAGSEPTPIFTKTLSAIQMERGVNHHWIVHGSSKITTPPSSLNSADSHIPCPGDVFVHFYDLERQIWIMMAGHNWQSVPADAGYVKSTSKKSLSSYVKHPDKDKNMYFRYEPGKDSRPKWIREESLKRAIRGLNAGEKQENAGTSTGGP</sequence>
<dbReference type="AlphaFoldDB" id="A0A0D7ATG7"/>
<evidence type="ECO:0000313" key="2">
    <source>
        <dbReference type="Proteomes" id="UP000054007"/>
    </source>
</evidence>